<reference evidence="2" key="1">
    <citation type="submission" date="2016-11" db="EMBL/GenBank/DDBJ databases">
        <authorList>
            <person name="Varghese N."/>
            <person name="Submissions S."/>
        </authorList>
    </citation>
    <scope>NUCLEOTIDE SEQUENCE [LARGE SCALE GENOMIC DNA]</scope>
    <source>
        <strain evidence="2">DSM 25330</strain>
    </source>
</reference>
<evidence type="ECO:0000313" key="2">
    <source>
        <dbReference type="Proteomes" id="UP000184522"/>
    </source>
</evidence>
<organism evidence="1 2">
    <name type="scientific">Winogradskyella jejuensis</name>
    <dbReference type="NCBI Taxonomy" id="1089305"/>
    <lineage>
        <taxon>Bacteria</taxon>
        <taxon>Pseudomonadati</taxon>
        <taxon>Bacteroidota</taxon>
        <taxon>Flavobacteriia</taxon>
        <taxon>Flavobacteriales</taxon>
        <taxon>Flavobacteriaceae</taxon>
        <taxon>Winogradskyella</taxon>
    </lineage>
</organism>
<name>A0A1M5T7L6_9FLAO</name>
<gene>
    <name evidence="1" type="ORF">SAMN05444148_2082</name>
</gene>
<protein>
    <submittedName>
        <fullName evidence="1">Uncharacterized protein</fullName>
    </submittedName>
</protein>
<dbReference type="Proteomes" id="UP000184522">
    <property type="component" value="Unassembled WGS sequence"/>
</dbReference>
<sequence length="243" mass="28307">MLYVALENLIKFLVMSTFKELSSKSAKTAFDKKVLSVVQHLHPYVKHRIYIAETTGIIPKNMYSSNGIIDECVIELYSKGFNIEAEKNEVKLELFKLVDNYMNVLFKKEAYHKNTISTDTILQDEMSKLGEDYTINADLDLVLNTELNDISYHQDHSNHLYLYEDKETSILKAFELEDLSPSQSPKVFGRFYNWLPINISNIVDLYIFGKLDFDAIAKIKNIETSRVELIFEKVKKSFRRHLE</sequence>
<keyword evidence="2" id="KW-1185">Reference proteome</keyword>
<evidence type="ECO:0000313" key="1">
    <source>
        <dbReference type="EMBL" id="SHH46745.1"/>
    </source>
</evidence>
<dbReference type="STRING" id="1089305.SAMN05444148_2082"/>
<accession>A0A1M5T7L6</accession>
<proteinExistence type="predicted"/>
<dbReference type="AlphaFoldDB" id="A0A1M5T7L6"/>
<dbReference type="EMBL" id="FQWS01000002">
    <property type="protein sequence ID" value="SHH46745.1"/>
    <property type="molecule type" value="Genomic_DNA"/>
</dbReference>